<dbReference type="Proteomes" id="UP000305888">
    <property type="component" value="Chromosome"/>
</dbReference>
<dbReference type="AlphaFoldDB" id="A0A5B8FRD2"/>
<protein>
    <submittedName>
        <fullName evidence="1">Uncharacterized protein</fullName>
    </submittedName>
</protein>
<organism evidence="1 2">
    <name type="scientific">Paroceanicella profunda</name>
    <dbReference type="NCBI Taxonomy" id="2579971"/>
    <lineage>
        <taxon>Bacteria</taxon>
        <taxon>Pseudomonadati</taxon>
        <taxon>Pseudomonadota</taxon>
        <taxon>Alphaproteobacteria</taxon>
        <taxon>Rhodobacterales</taxon>
        <taxon>Paracoccaceae</taxon>
        <taxon>Paroceanicella</taxon>
    </lineage>
</organism>
<gene>
    <name evidence="1" type="ORF">FDP22_05500</name>
</gene>
<keyword evidence="2" id="KW-1185">Reference proteome</keyword>
<dbReference type="RefSeq" id="WP_138575684.1">
    <property type="nucleotide sequence ID" value="NZ_CP040818.1"/>
</dbReference>
<name>A0A5B8FRD2_9RHOB</name>
<reference evidence="1 2" key="1">
    <citation type="submission" date="2019-06" db="EMBL/GenBank/DDBJ databases">
        <title>Genome sequence of Rhodobacteraceae bacterium D4M1.</title>
        <authorList>
            <person name="Cao J."/>
        </authorList>
    </citation>
    <scope>NUCLEOTIDE SEQUENCE [LARGE SCALE GENOMIC DNA]</scope>
    <source>
        <strain evidence="1 2">D4M1</strain>
    </source>
</reference>
<dbReference type="KEGG" id="ppru:FDP22_05500"/>
<evidence type="ECO:0000313" key="2">
    <source>
        <dbReference type="Proteomes" id="UP000305888"/>
    </source>
</evidence>
<accession>A0A5B8FRD2</accession>
<proteinExistence type="predicted"/>
<evidence type="ECO:0000313" key="1">
    <source>
        <dbReference type="EMBL" id="QDL91286.1"/>
    </source>
</evidence>
<dbReference type="EMBL" id="CP040818">
    <property type="protein sequence ID" value="QDL91286.1"/>
    <property type="molecule type" value="Genomic_DNA"/>
</dbReference>
<sequence length="86" mass="9114">MKDIFANQTSSLTSPFGFAEAVITSDSLDLPYASRALYIGVTGDIKVTTLGGTVVTFRNHPVGYLPARVSRVHATGTTAAEIIAVW</sequence>
<dbReference type="OrthoDB" id="7916272at2"/>